<dbReference type="GO" id="GO:0004335">
    <property type="term" value="F:galactokinase activity"/>
    <property type="evidence" value="ECO:0007669"/>
    <property type="project" value="TreeGrafter"/>
</dbReference>
<evidence type="ECO:0000313" key="8">
    <source>
        <dbReference type="Proteomes" id="UP000051952"/>
    </source>
</evidence>
<feature type="domain" description="GHMP kinase N-terminal" evidence="6">
    <location>
        <begin position="166"/>
        <end position="248"/>
    </location>
</feature>
<dbReference type="Gene3D" id="3.30.230.10">
    <property type="match status" value="1"/>
</dbReference>
<dbReference type="PANTHER" id="PTHR10457:SF7">
    <property type="entry name" value="GALACTOKINASE-RELATED"/>
    <property type="match status" value="1"/>
</dbReference>
<dbReference type="InterPro" id="IPR020568">
    <property type="entry name" value="Ribosomal_Su5_D2-typ_SF"/>
</dbReference>
<dbReference type="VEuPathDB" id="TriTrypDB:BSAL_55375"/>
<evidence type="ECO:0000256" key="4">
    <source>
        <dbReference type="ARBA" id="ARBA00022777"/>
    </source>
</evidence>
<proteinExistence type="inferred from homology"/>
<gene>
    <name evidence="7" type="ORF">BSAL_55375</name>
</gene>
<reference evidence="8" key="1">
    <citation type="submission" date="2015-09" db="EMBL/GenBank/DDBJ databases">
        <authorList>
            <consortium name="Pathogen Informatics"/>
        </authorList>
    </citation>
    <scope>NUCLEOTIDE SEQUENCE [LARGE SCALE GENOMIC DNA]</scope>
    <source>
        <strain evidence="8">Lake Konstanz</strain>
    </source>
</reference>
<keyword evidence="4 7" id="KW-0418">Kinase</keyword>
<evidence type="ECO:0000256" key="1">
    <source>
        <dbReference type="ARBA" id="ARBA00006566"/>
    </source>
</evidence>
<keyword evidence="8" id="KW-1185">Reference proteome</keyword>
<keyword evidence="3" id="KW-0547">Nucleotide-binding</keyword>
<dbReference type="InterPro" id="IPR006204">
    <property type="entry name" value="GHMP_kinase_N_dom"/>
</dbReference>
<dbReference type="PANTHER" id="PTHR10457">
    <property type="entry name" value="MEVALONATE KINASE/GALACTOKINASE"/>
    <property type="match status" value="1"/>
</dbReference>
<keyword evidence="2" id="KW-0808">Transferase</keyword>
<dbReference type="GO" id="GO:0006012">
    <property type="term" value="P:galactose metabolic process"/>
    <property type="evidence" value="ECO:0007669"/>
    <property type="project" value="TreeGrafter"/>
</dbReference>
<sequence>MEIFVPGRVCLLGEHTDWAVLHRACHQWPAETMRDGHCLAYGTNCGLRARIGWNEIAATTPSQTGKNENGDEPQLRLHFRSVVLHPPQSLHFSTPPNDTPCAGAAKYSMSYETQPDHSIVSVLDIPLLEADGSVSGVLEGLARGGTFFSYVAGTALEVLLKYSTEIARAVRNREAEGKCSTFHINNYSTDLPVGKGLSSSAAVCVLVARSLTQGILGVSLPPSEEMELAYLGERRTPSQCGRMDQCVAHGSAPVSLIFGDNGTVHCEKIVLPKGAVFHFVVADMNRSKGTQRILADLNECFKGPNNNSGGSSSKDPAIAAAAREFLGATSSTFVAAAMEALRLGSPEELGAVFTRCQVAFRAALGPACPTELTSPRLYELLGSEKIKPLVFGGKGVGSQGDGTIQFVCKSAEDQATLVEHLQWDEGCHAFAFELKGESGV</sequence>
<dbReference type="AlphaFoldDB" id="A0A0S4IIZ3"/>
<dbReference type="SUPFAM" id="SSF54211">
    <property type="entry name" value="Ribosomal protein S5 domain 2-like"/>
    <property type="match status" value="1"/>
</dbReference>
<dbReference type="GO" id="GO:0005829">
    <property type="term" value="C:cytosol"/>
    <property type="evidence" value="ECO:0007669"/>
    <property type="project" value="TreeGrafter"/>
</dbReference>
<evidence type="ECO:0000256" key="2">
    <source>
        <dbReference type="ARBA" id="ARBA00022679"/>
    </source>
</evidence>
<dbReference type="PROSITE" id="PS00627">
    <property type="entry name" value="GHMP_KINASES_ATP"/>
    <property type="match status" value="1"/>
</dbReference>
<accession>A0A0S4IIZ3</accession>
<evidence type="ECO:0000259" key="6">
    <source>
        <dbReference type="Pfam" id="PF00288"/>
    </source>
</evidence>
<protein>
    <submittedName>
        <fullName evidence="7">Galactokinase, putative</fullName>
    </submittedName>
</protein>
<name>A0A0S4IIZ3_BODSA</name>
<dbReference type="GO" id="GO:0005524">
    <property type="term" value="F:ATP binding"/>
    <property type="evidence" value="ECO:0007669"/>
    <property type="project" value="UniProtKB-KW"/>
</dbReference>
<keyword evidence="5" id="KW-0067">ATP-binding</keyword>
<dbReference type="Pfam" id="PF00288">
    <property type="entry name" value="GHMP_kinases_N"/>
    <property type="match status" value="1"/>
</dbReference>
<evidence type="ECO:0000313" key="7">
    <source>
        <dbReference type="EMBL" id="CUE73737.1"/>
    </source>
</evidence>
<evidence type="ECO:0000256" key="5">
    <source>
        <dbReference type="ARBA" id="ARBA00022840"/>
    </source>
</evidence>
<dbReference type="OrthoDB" id="278679at2759"/>
<evidence type="ECO:0000256" key="3">
    <source>
        <dbReference type="ARBA" id="ARBA00022741"/>
    </source>
</evidence>
<organism evidence="7 8">
    <name type="scientific">Bodo saltans</name>
    <name type="common">Flagellated protozoan</name>
    <dbReference type="NCBI Taxonomy" id="75058"/>
    <lineage>
        <taxon>Eukaryota</taxon>
        <taxon>Discoba</taxon>
        <taxon>Euglenozoa</taxon>
        <taxon>Kinetoplastea</taxon>
        <taxon>Metakinetoplastina</taxon>
        <taxon>Eubodonida</taxon>
        <taxon>Bodonidae</taxon>
        <taxon>Bodo</taxon>
    </lineage>
</organism>
<dbReference type="InterPro" id="IPR014721">
    <property type="entry name" value="Ribsml_uS5_D2-typ_fold_subgr"/>
</dbReference>
<dbReference type="Proteomes" id="UP000051952">
    <property type="component" value="Unassembled WGS sequence"/>
</dbReference>
<comment type="similarity">
    <text evidence="1">Belongs to the GHMP kinase family. GalK subfamily.</text>
</comment>
<dbReference type="OMA" id="WAAISEY"/>
<dbReference type="EMBL" id="CYKH01000156">
    <property type="protein sequence ID" value="CUE73737.1"/>
    <property type="molecule type" value="Genomic_DNA"/>
</dbReference>
<dbReference type="InterPro" id="IPR006203">
    <property type="entry name" value="GHMP_knse_ATP-bd_CS"/>
</dbReference>